<dbReference type="EC" id="4.2.1.17" evidence="3"/>
<organism evidence="10 11">
    <name type="scientific">Streptomyces ipomoeae</name>
    <dbReference type="NCBI Taxonomy" id="103232"/>
    <lineage>
        <taxon>Bacteria</taxon>
        <taxon>Bacillati</taxon>
        <taxon>Actinomycetota</taxon>
        <taxon>Actinomycetes</taxon>
        <taxon>Kitasatosporales</taxon>
        <taxon>Streptomycetaceae</taxon>
        <taxon>Streptomyces</taxon>
    </lineage>
</organism>
<dbReference type="Gene3D" id="3.90.226.10">
    <property type="entry name" value="2-enoyl-CoA Hydratase, Chain A, domain 1"/>
    <property type="match status" value="1"/>
</dbReference>
<dbReference type="Proteomes" id="UP000318720">
    <property type="component" value="Unassembled WGS sequence"/>
</dbReference>
<dbReference type="SUPFAM" id="SSF89796">
    <property type="entry name" value="CoA-transferase family III (CaiB/BaiF)"/>
    <property type="match status" value="2"/>
</dbReference>
<proteinExistence type="inferred from homology"/>
<dbReference type="InterPro" id="IPR050509">
    <property type="entry name" value="CoA-transferase_III"/>
</dbReference>
<keyword evidence="4" id="KW-0808">Transferase</keyword>
<evidence type="ECO:0000256" key="3">
    <source>
        <dbReference type="ARBA" id="ARBA00012076"/>
    </source>
</evidence>
<dbReference type="SUPFAM" id="SSF52096">
    <property type="entry name" value="ClpP/crotonase"/>
    <property type="match status" value="1"/>
</dbReference>
<dbReference type="Gene3D" id="3.30.1540.10">
    <property type="entry name" value="formyl-coa transferase, domain 3"/>
    <property type="match status" value="2"/>
</dbReference>
<evidence type="ECO:0000256" key="9">
    <source>
        <dbReference type="SAM" id="MobiDB-lite"/>
    </source>
</evidence>
<dbReference type="PANTHER" id="PTHR48228">
    <property type="entry name" value="SUCCINYL-COA--D-CITRAMALATE COA-TRANSFERASE"/>
    <property type="match status" value="1"/>
</dbReference>
<dbReference type="Gene3D" id="3.40.50.10540">
    <property type="entry name" value="Crotonobetainyl-coa:carnitine coa-transferase, domain 1"/>
    <property type="match status" value="2"/>
</dbReference>
<evidence type="ECO:0000256" key="6">
    <source>
        <dbReference type="ARBA" id="ARBA00023709"/>
    </source>
</evidence>
<dbReference type="GO" id="GO:0004300">
    <property type="term" value="F:enoyl-CoA hydratase activity"/>
    <property type="evidence" value="ECO:0007669"/>
    <property type="project" value="UniProtKB-EC"/>
</dbReference>
<sequence>MTGAVTGGDTSAPLYGVRVVDTTDGRGEGVGRFLAGLGADVILVEPPGGARARNRAPLHEGTSLYFAVRNAGKRGVTLDLDAEGGRHDLRVLLDTADIWIESDRSGVPGFDYESVAARNPRLVLVTVTDFGLTGPCAGYAATDAVHAALSGLLCRSGLPGRPPLPPPGSIVTESACLQAAWVALLAHYSSLGTGRGDHIDFSVHEAVTQILDPGFGMGGSAIGGRRAADLPPGRPAAGHLYPIFRCADGLVRVCVLSPRQWRGMRAWLGEPEELADRRYENIAVRFQEADRIHARIADLFRDRSRDDLVRQGQEHGVPIAAVLTAGDALRAEHYLERGALADTELAPGLTARVPAGFLEIDGARPSPLRRAPLPGEHTDEVLAEVRARVEPVRGETRPERGHPLAGLRVLDLGVIVAGAELGRLLADHGADVIKVENRAFPDGGRQSVTGEIITASAAWGHRNKRSLGLNLRDPEGVGLFKRLAAAADVVLSNFKPGTLESLGLGPDVLLGLNPRLVIADSSAFGASGAWSRRMGYGPLVRASTGLSDLWRYPDDPDGHSDSITIYPDHVVGRVGAAAVVAQLARLRRTGRGGTVGIAQAEIILDALAEHLAGEWLNPGSLHAGAVTADLVVPCAGDDQWCVIGIRDDADWNRLCAVVGHEDLAADPELARPEGRRASRRRIAEALSSWTASRSPREVTDLLQACGVPAAPMLRVHELLTDPQLTARGFFAELRQPTLDEPLPAEARPAHSRHLADPPQRPAPLPAEHTRELSRELLGLSEEETDKLLARGVLETLEETPTVSSPAPAVLMERRGHVMVVTLNRPEARNAVNAAVARGIGNALEEADRAPEIRAVVITGAGDKAFCAGADLKAVARGENIMPPEAEAWGFAGYVRHHIGKPTIAAVRGFALGGGTEIALASDLVVAAEDAHFGLPEVKRGIIAAAGGAFRITAQLPPKVAMELLLTGDPLDAATARDLGLVNRVVPAEKVLDEALALAERIAANAPLAVQASKRIARGITTGRVDAEQAAWDLSHQEARTVMTSQDAQEGPRAFAEKRTPVWQAR</sequence>
<name>A0AAE8W3U1_9ACTN</name>
<evidence type="ECO:0000313" key="10">
    <source>
        <dbReference type="EMBL" id="TQE35873.1"/>
    </source>
</evidence>
<evidence type="ECO:0000256" key="4">
    <source>
        <dbReference type="ARBA" id="ARBA00022679"/>
    </source>
</evidence>
<comment type="catalytic activity">
    <reaction evidence="7">
        <text>a 4-saturated-(3S)-3-hydroxyacyl-CoA = a (3E)-enoyl-CoA + H2O</text>
        <dbReference type="Rhea" id="RHEA:20724"/>
        <dbReference type="ChEBI" id="CHEBI:15377"/>
        <dbReference type="ChEBI" id="CHEBI:58521"/>
        <dbReference type="ChEBI" id="CHEBI:137480"/>
        <dbReference type="EC" id="4.2.1.17"/>
    </reaction>
</comment>
<comment type="similarity">
    <text evidence="1 8">Belongs to the enoyl-CoA hydratase/isomerase family.</text>
</comment>
<dbReference type="AlphaFoldDB" id="A0AAE8W3U1"/>
<keyword evidence="5" id="KW-0456">Lyase</keyword>
<dbReference type="FunFam" id="3.90.226.10:FF:000009">
    <property type="entry name" value="Carnitinyl-CoA dehydratase"/>
    <property type="match status" value="1"/>
</dbReference>
<dbReference type="InterPro" id="IPR001753">
    <property type="entry name" value="Enoyl-CoA_hydra/iso"/>
</dbReference>
<dbReference type="PROSITE" id="PS00166">
    <property type="entry name" value="ENOYL_COA_HYDRATASE"/>
    <property type="match status" value="1"/>
</dbReference>
<dbReference type="Gene3D" id="1.10.12.10">
    <property type="entry name" value="Lyase 2-enoyl-coa Hydratase, Chain A, domain 2"/>
    <property type="match status" value="1"/>
</dbReference>
<accession>A0AAE8W3U1</accession>
<dbReference type="InterPro" id="IPR014748">
    <property type="entry name" value="Enoyl-CoA_hydra_C"/>
</dbReference>
<dbReference type="PANTHER" id="PTHR48228:SF6">
    <property type="entry name" value="L-CARNITINE COA-TRANSFERASE"/>
    <property type="match status" value="1"/>
</dbReference>
<dbReference type="InterPro" id="IPR003673">
    <property type="entry name" value="CoA-Trfase_fam_III"/>
</dbReference>
<dbReference type="CDD" id="cd06558">
    <property type="entry name" value="crotonase-like"/>
    <property type="match status" value="1"/>
</dbReference>
<comment type="catalytic activity">
    <reaction evidence="6">
        <text>a (3S)-3-hydroxyacyl-CoA = a (2E)-enoyl-CoA + H2O</text>
        <dbReference type="Rhea" id="RHEA:16105"/>
        <dbReference type="ChEBI" id="CHEBI:15377"/>
        <dbReference type="ChEBI" id="CHEBI:57318"/>
        <dbReference type="ChEBI" id="CHEBI:58856"/>
        <dbReference type="EC" id="4.2.1.17"/>
    </reaction>
</comment>
<dbReference type="InterPro" id="IPR044855">
    <property type="entry name" value="CoA-Trfase_III_dom3_sf"/>
</dbReference>
<evidence type="ECO:0000256" key="2">
    <source>
        <dbReference type="ARBA" id="ARBA00008383"/>
    </source>
</evidence>
<dbReference type="NCBIfam" id="NF006100">
    <property type="entry name" value="PRK08252.1"/>
    <property type="match status" value="1"/>
</dbReference>
<dbReference type="Pfam" id="PF02515">
    <property type="entry name" value="CoA_transf_3"/>
    <property type="match status" value="2"/>
</dbReference>
<dbReference type="Pfam" id="PF00378">
    <property type="entry name" value="ECH_1"/>
    <property type="match status" value="1"/>
</dbReference>
<dbReference type="InterPro" id="IPR029045">
    <property type="entry name" value="ClpP/crotonase-like_dom_sf"/>
</dbReference>
<comment type="similarity">
    <text evidence="2">Belongs to the CoA-transferase III family.</text>
</comment>
<comment type="caution">
    <text evidence="10">The sequence shown here is derived from an EMBL/GenBank/DDBJ whole genome shotgun (WGS) entry which is preliminary data.</text>
</comment>
<feature type="region of interest" description="Disordered" evidence="9">
    <location>
        <begin position="1041"/>
        <end position="1065"/>
    </location>
</feature>
<dbReference type="GO" id="GO:0016740">
    <property type="term" value="F:transferase activity"/>
    <property type="evidence" value="ECO:0007669"/>
    <property type="project" value="UniProtKB-KW"/>
</dbReference>
<evidence type="ECO:0000256" key="8">
    <source>
        <dbReference type="RuleBase" id="RU003707"/>
    </source>
</evidence>
<evidence type="ECO:0000313" key="11">
    <source>
        <dbReference type="Proteomes" id="UP000318720"/>
    </source>
</evidence>
<reference evidence="10 11" key="1">
    <citation type="submission" date="2019-03" db="EMBL/GenBank/DDBJ databases">
        <title>Comparative genomic analyses of the sweetpotato soil rot pathogen, Streptomyces ipomoeae.</title>
        <authorList>
            <person name="Ruschel Soares N."/>
            <person name="Badger J.H."/>
            <person name="Huguet-Tapia J.C."/>
            <person name="Clark C.A."/>
            <person name="Pettis G.S."/>
        </authorList>
    </citation>
    <scope>NUCLEOTIDE SEQUENCE [LARGE SCALE GENOMIC DNA]</scope>
    <source>
        <strain evidence="10 11">88-35</strain>
    </source>
</reference>
<protein>
    <recommendedName>
        <fullName evidence="3">enoyl-CoA hydratase</fullName>
        <ecNumber evidence="3">4.2.1.17</ecNumber>
    </recommendedName>
</protein>
<dbReference type="InterPro" id="IPR023606">
    <property type="entry name" value="CoA-Trfase_III_dom_1_sf"/>
</dbReference>
<evidence type="ECO:0000256" key="5">
    <source>
        <dbReference type="ARBA" id="ARBA00023239"/>
    </source>
</evidence>
<evidence type="ECO:0000256" key="7">
    <source>
        <dbReference type="ARBA" id="ARBA00023717"/>
    </source>
</evidence>
<feature type="region of interest" description="Disordered" evidence="9">
    <location>
        <begin position="742"/>
        <end position="765"/>
    </location>
</feature>
<dbReference type="EMBL" id="SPAZ01000100">
    <property type="protein sequence ID" value="TQE35873.1"/>
    <property type="molecule type" value="Genomic_DNA"/>
</dbReference>
<gene>
    <name evidence="10" type="ORF">Sipo8835_11685</name>
</gene>
<evidence type="ECO:0000256" key="1">
    <source>
        <dbReference type="ARBA" id="ARBA00005254"/>
    </source>
</evidence>
<dbReference type="InterPro" id="IPR018376">
    <property type="entry name" value="Enoyl-CoA_hyd/isom_CS"/>
</dbReference>
<dbReference type="RefSeq" id="WP_141581874.1">
    <property type="nucleotide sequence ID" value="NZ_SPAZ01000100.1"/>
</dbReference>